<dbReference type="PANTHER" id="PTHR30461:SF2">
    <property type="entry name" value="SERINE RECOMBINASE PINE-RELATED"/>
    <property type="match status" value="1"/>
</dbReference>
<dbReference type="InterPro" id="IPR006119">
    <property type="entry name" value="Resolv_N"/>
</dbReference>
<dbReference type="Proteomes" id="UP000289996">
    <property type="component" value="Unassembled WGS sequence"/>
</dbReference>
<dbReference type="Gene3D" id="1.10.10.60">
    <property type="entry name" value="Homeodomain-like"/>
    <property type="match status" value="1"/>
</dbReference>
<dbReference type="AlphaFoldDB" id="A0A660E3V9"/>
<keyword evidence="5" id="KW-1185">Reference proteome</keyword>
<evidence type="ECO:0000313" key="5">
    <source>
        <dbReference type="Proteomes" id="UP000289996"/>
    </source>
</evidence>
<evidence type="ECO:0000313" key="4">
    <source>
        <dbReference type="EMBL" id="VDG30007.1"/>
    </source>
</evidence>
<gene>
    <name evidence="4" type="ORF">MUDAN_MDHGFNIF_01539</name>
</gene>
<dbReference type="EMBL" id="UYIG01000163">
    <property type="protein sequence ID" value="VDG30007.1"/>
    <property type="molecule type" value="Genomic_DNA"/>
</dbReference>
<dbReference type="CDD" id="cd03768">
    <property type="entry name" value="SR_ResInv"/>
    <property type="match status" value="1"/>
</dbReference>
<name>A0A660E3V9_9LACO</name>
<sequence>MQQLSIGYARVSTAENRQELGLELQIRALESQHCQLIFSDQLSGSDDERPEFNHAVKLAKRKAAAGWQVKFMVYKLDRLSRRTVKMITTIDDLTQHQVQVVSLREQLDMSTPTGILQYQILATFSEYELNTIRQRTRDALAELRQHGQTLGRPRLSTDVEQKICKLYCILDYPVNDIAKVCGVSVSTVYNVAKRNHLSRRKLTLTNR</sequence>
<dbReference type="Gene3D" id="3.40.50.1390">
    <property type="entry name" value="Resolvase, N-terminal catalytic domain"/>
    <property type="match status" value="1"/>
</dbReference>
<protein>
    <submittedName>
        <fullName evidence="4">Recombinase family protein [Lactobacillus plantarum subsp. plantarum]</fullName>
    </submittedName>
</protein>
<dbReference type="PROSITE" id="PS51736">
    <property type="entry name" value="RECOMBINASES_3"/>
    <property type="match status" value="1"/>
</dbReference>
<reference evidence="4 5" key="1">
    <citation type="submission" date="2018-11" db="EMBL/GenBank/DDBJ databases">
        <authorList>
            <person name="Wuyts S."/>
        </authorList>
    </citation>
    <scope>NUCLEOTIDE SEQUENCE [LARGE SCALE GENOMIC DNA]</scope>
    <source>
        <strain evidence="4">Lactobacillus mudanjiangensis AMBF249</strain>
    </source>
</reference>
<dbReference type="SMART" id="SM00857">
    <property type="entry name" value="Resolvase"/>
    <property type="match status" value="1"/>
</dbReference>
<dbReference type="RefSeq" id="WP_225424665.1">
    <property type="nucleotide sequence ID" value="NZ_UYIE01000108.1"/>
</dbReference>
<dbReference type="InterPro" id="IPR050639">
    <property type="entry name" value="SSR_resolvase"/>
</dbReference>
<dbReference type="GO" id="GO:0000150">
    <property type="term" value="F:DNA strand exchange activity"/>
    <property type="evidence" value="ECO:0007669"/>
    <property type="project" value="InterPro"/>
</dbReference>
<organism evidence="4 5">
    <name type="scientific">Lactiplantibacillus mudanjiangensis</name>
    <dbReference type="NCBI Taxonomy" id="1296538"/>
    <lineage>
        <taxon>Bacteria</taxon>
        <taxon>Bacillati</taxon>
        <taxon>Bacillota</taxon>
        <taxon>Bacilli</taxon>
        <taxon>Lactobacillales</taxon>
        <taxon>Lactobacillaceae</taxon>
        <taxon>Lactiplantibacillus</taxon>
    </lineage>
</organism>
<evidence type="ECO:0000259" key="3">
    <source>
        <dbReference type="PROSITE" id="PS51736"/>
    </source>
</evidence>
<accession>A0A660E3V9</accession>
<dbReference type="InterPro" id="IPR036162">
    <property type="entry name" value="Resolvase-like_N_sf"/>
</dbReference>
<keyword evidence="1" id="KW-0238">DNA-binding</keyword>
<evidence type="ECO:0000256" key="1">
    <source>
        <dbReference type="ARBA" id="ARBA00023125"/>
    </source>
</evidence>
<dbReference type="SUPFAM" id="SSF53041">
    <property type="entry name" value="Resolvase-like"/>
    <property type="match status" value="1"/>
</dbReference>
<keyword evidence="2" id="KW-0233">DNA recombination</keyword>
<dbReference type="GO" id="GO:0003677">
    <property type="term" value="F:DNA binding"/>
    <property type="evidence" value="ECO:0007669"/>
    <property type="project" value="UniProtKB-KW"/>
</dbReference>
<proteinExistence type="predicted"/>
<evidence type="ECO:0000256" key="2">
    <source>
        <dbReference type="ARBA" id="ARBA00023172"/>
    </source>
</evidence>
<feature type="domain" description="Resolvase/invertase-type recombinase catalytic" evidence="3">
    <location>
        <begin position="4"/>
        <end position="147"/>
    </location>
</feature>
<dbReference type="PANTHER" id="PTHR30461">
    <property type="entry name" value="DNA-INVERTASE FROM LAMBDOID PROPHAGE"/>
    <property type="match status" value="1"/>
</dbReference>
<dbReference type="Pfam" id="PF00239">
    <property type="entry name" value="Resolvase"/>
    <property type="match status" value="1"/>
</dbReference>